<dbReference type="AlphaFoldDB" id="A0A520KVM9"/>
<dbReference type="InterPro" id="IPR012061">
    <property type="entry name" value="Glu_synth_lsu_3"/>
</dbReference>
<proteinExistence type="predicted"/>
<protein>
    <recommendedName>
        <fullName evidence="1">Glutamate synthase alpha subunit C-terminal domain-containing protein</fullName>
    </recommendedName>
</protein>
<dbReference type="EMBL" id="RXIL01000130">
    <property type="protein sequence ID" value="RZN67753.1"/>
    <property type="molecule type" value="Genomic_DNA"/>
</dbReference>
<feature type="domain" description="Glutamate synthase alpha subunit C-terminal" evidence="1">
    <location>
        <begin position="29"/>
        <end position="186"/>
    </location>
</feature>
<reference evidence="2 3" key="1">
    <citation type="journal article" date="2019" name="Nat. Microbiol.">
        <title>Wide diversity of methane and short-chain alkane metabolisms in uncultured archaea.</title>
        <authorList>
            <person name="Borrel G."/>
            <person name="Adam P.S."/>
            <person name="McKay L.J."/>
            <person name="Chen L.X."/>
            <person name="Sierra-Garcia I.N."/>
            <person name="Sieber C.M."/>
            <person name="Letourneur Q."/>
            <person name="Ghozlane A."/>
            <person name="Andersen G.L."/>
            <person name="Li W.J."/>
            <person name="Hallam S.J."/>
            <person name="Muyzer G."/>
            <person name="de Oliveira V.M."/>
            <person name="Inskeep W.P."/>
            <person name="Banfield J.F."/>
            <person name="Gribaldo S."/>
        </authorList>
    </citation>
    <scope>NUCLEOTIDE SEQUENCE [LARGE SCALE GENOMIC DNA]</scope>
    <source>
        <strain evidence="2">NM1b</strain>
    </source>
</reference>
<dbReference type="SUPFAM" id="SSF69336">
    <property type="entry name" value="Alpha subunit of glutamate synthase, C-terminal domain"/>
    <property type="match status" value="1"/>
</dbReference>
<evidence type="ECO:0000313" key="3">
    <source>
        <dbReference type="Proteomes" id="UP000320766"/>
    </source>
</evidence>
<evidence type="ECO:0000313" key="2">
    <source>
        <dbReference type="EMBL" id="RZN67753.1"/>
    </source>
</evidence>
<dbReference type="PANTHER" id="PTHR39673:SF5">
    <property type="entry name" value="TUNGSTEN-CONTAINING FORMYLMETHANOFURAN DEHYDROGENASE 2 SUBUNIT C"/>
    <property type="match status" value="1"/>
</dbReference>
<name>A0A520KVM9_9EURY</name>
<dbReference type="GO" id="GO:0016491">
    <property type="term" value="F:oxidoreductase activity"/>
    <property type="evidence" value="ECO:0007669"/>
    <property type="project" value="InterPro"/>
</dbReference>
<accession>A0A520KVM9</accession>
<dbReference type="CDD" id="cd00981">
    <property type="entry name" value="arch_gltB"/>
    <property type="match status" value="1"/>
</dbReference>
<dbReference type="PANTHER" id="PTHR39673">
    <property type="entry name" value="TUNGSTEN FORMYLMETHANOFURAN DEHYDROGENASE, SUBUNIT C (FWDC)"/>
    <property type="match status" value="1"/>
</dbReference>
<sequence>MKIDAGGVHYKQLNEKIREMVKKGEKWFDLVNINGQRYIGAGLVGELIIEIEGVPGNDLACFMDGPEIIVKDNAQDGVCNTMNDGKVVIHGDAGDVLGYGMRGGRLYVKGDVGYRVGIHMKAYNEKVPTIVIGGCARDFLGEYMAGGNIIVLNMDNKADPVGNFVGTGMHGGNIFVRETVKEYQIGKEVGMEEMSKSDRIFLKSVLEDYGRYFNPEISARELSKENYTKLYPKTKRPYGNLYAY</sequence>
<evidence type="ECO:0000259" key="1">
    <source>
        <dbReference type="Pfam" id="PF01493"/>
    </source>
</evidence>
<dbReference type="InterPro" id="IPR035710">
    <property type="entry name" value="Archaeal_gltB"/>
</dbReference>
<gene>
    <name evidence="2" type="ORF">EF807_07130</name>
</gene>
<dbReference type="Pfam" id="PF01493">
    <property type="entry name" value="GXGXG"/>
    <property type="match status" value="1"/>
</dbReference>
<dbReference type="Gene3D" id="2.160.20.60">
    <property type="entry name" value="Glutamate synthase, alpha subunit, C-terminal domain"/>
    <property type="match status" value="1"/>
</dbReference>
<comment type="caution">
    <text evidence="2">The sequence shown here is derived from an EMBL/GenBank/DDBJ whole genome shotgun (WGS) entry which is preliminary data.</text>
</comment>
<dbReference type="InterPro" id="IPR002489">
    <property type="entry name" value="Glu_synth_asu_C"/>
</dbReference>
<dbReference type="Proteomes" id="UP000320766">
    <property type="component" value="Unassembled WGS sequence"/>
</dbReference>
<organism evidence="2 3">
    <name type="scientific">Candidatus Methanolliviera hydrocarbonicum</name>
    <dbReference type="NCBI Taxonomy" id="2491085"/>
    <lineage>
        <taxon>Archaea</taxon>
        <taxon>Methanobacteriati</taxon>
        <taxon>Methanobacteriota</taxon>
        <taxon>Candidatus Methanoliparia</taxon>
        <taxon>Candidatus Methanoliparales</taxon>
        <taxon>Candidatus Methanollivieraceae</taxon>
        <taxon>Candidatus Methanolliviera</taxon>
    </lineage>
</organism>
<dbReference type="InterPro" id="IPR036485">
    <property type="entry name" value="Glu_synth_asu_C_sf"/>
</dbReference>
<dbReference type="PIRSF" id="PIRSF006519">
    <property type="entry name" value="GOGAT_dom3"/>
    <property type="match status" value="1"/>
</dbReference>